<dbReference type="PROSITE" id="PS50405">
    <property type="entry name" value="GST_CTER"/>
    <property type="match status" value="1"/>
</dbReference>
<comment type="caution">
    <text evidence="3">The sequence shown here is derived from an EMBL/GenBank/DDBJ whole genome shotgun (WGS) entry which is preliminary data.</text>
</comment>
<evidence type="ECO:0000313" key="3">
    <source>
        <dbReference type="EMBL" id="MBU2712986.1"/>
    </source>
</evidence>
<dbReference type="RefSeq" id="WP_215821209.1">
    <property type="nucleotide sequence ID" value="NZ_JAGSOY010000056.1"/>
</dbReference>
<feature type="domain" description="GST N-terminal" evidence="1">
    <location>
        <begin position="4"/>
        <end position="86"/>
    </location>
</feature>
<dbReference type="SFLD" id="SFLDG00358">
    <property type="entry name" value="Main_(cytGST)"/>
    <property type="match status" value="1"/>
</dbReference>
<evidence type="ECO:0000259" key="2">
    <source>
        <dbReference type="PROSITE" id="PS50405"/>
    </source>
</evidence>
<dbReference type="InterPro" id="IPR036282">
    <property type="entry name" value="Glutathione-S-Trfase_C_sf"/>
</dbReference>
<dbReference type="Gene3D" id="1.20.1050.10">
    <property type="match status" value="1"/>
</dbReference>
<dbReference type="InterPro" id="IPR004046">
    <property type="entry name" value="GST_C"/>
</dbReference>
<dbReference type="PANTHER" id="PTHR43968">
    <property type="match status" value="1"/>
</dbReference>
<name>A0ABS5ZFY7_9GAMM</name>
<dbReference type="SUPFAM" id="SSF47616">
    <property type="entry name" value="GST C-terminal domain-like"/>
    <property type="match status" value="1"/>
</dbReference>
<evidence type="ECO:0000259" key="1">
    <source>
        <dbReference type="PROSITE" id="PS50404"/>
    </source>
</evidence>
<dbReference type="Pfam" id="PF00043">
    <property type="entry name" value="GST_C"/>
    <property type="match status" value="1"/>
</dbReference>
<keyword evidence="4" id="KW-1185">Reference proteome</keyword>
<evidence type="ECO:0000313" key="4">
    <source>
        <dbReference type="Proteomes" id="UP000690515"/>
    </source>
</evidence>
<dbReference type="PANTHER" id="PTHR43968:SF6">
    <property type="entry name" value="GLUTATHIONE S-TRANSFERASE OMEGA"/>
    <property type="match status" value="1"/>
</dbReference>
<dbReference type="SUPFAM" id="SSF52833">
    <property type="entry name" value="Thioredoxin-like"/>
    <property type="match status" value="1"/>
</dbReference>
<sequence length="213" mass="24249">MNNESLHIYGPLFSPFVKTVILVCEEKGLNYTAGLTIKGEEVPFKSEQHLKLHPAGKVPILFHNDFMLCETVAICRYLDQVFPHTPMQPEDIYERALHDQWCSLLAGEFILPLIHNYLLEFAFPKGENGQVRMDKVKEAEPLLLNTLTKLNNELETGKTFGQSIFTIADALIIPILAYLHGLPHGAEHLKQFSYLQDYITKMLNQPSCVKLLK</sequence>
<dbReference type="SFLD" id="SFLDS00019">
    <property type="entry name" value="Glutathione_Transferase_(cytos"/>
    <property type="match status" value="1"/>
</dbReference>
<dbReference type="InterPro" id="IPR040079">
    <property type="entry name" value="Glutathione_S-Trfase"/>
</dbReference>
<dbReference type="InterPro" id="IPR050983">
    <property type="entry name" value="GST_Omega/HSP26"/>
</dbReference>
<dbReference type="Pfam" id="PF13417">
    <property type="entry name" value="GST_N_3"/>
    <property type="match status" value="1"/>
</dbReference>
<proteinExistence type="predicted"/>
<feature type="domain" description="GST C-terminal" evidence="2">
    <location>
        <begin position="91"/>
        <end position="213"/>
    </location>
</feature>
<protein>
    <submittedName>
        <fullName evidence="3">Glutathione S-transferase family protein</fullName>
    </submittedName>
</protein>
<accession>A0ABS5ZFY7</accession>
<dbReference type="InterPro" id="IPR036249">
    <property type="entry name" value="Thioredoxin-like_sf"/>
</dbReference>
<gene>
    <name evidence="3" type="ORF">KCG35_18100</name>
</gene>
<organism evidence="3 4">
    <name type="scientific">Zooshikella harenae</name>
    <dbReference type="NCBI Taxonomy" id="2827238"/>
    <lineage>
        <taxon>Bacteria</taxon>
        <taxon>Pseudomonadati</taxon>
        <taxon>Pseudomonadota</taxon>
        <taxon>Gammaproteobacteria</taxon>
        <taxon>Oceanospirillales</taxon>
        <taxon>Zooshikellaceae</taxon>
        <taxon>Zooshikella</taxon>
    </lineage>
</organism>
<dbReference type="EMBL" id="JAGSOY010000056">
    <property type="protein sequence ID" value="MBU2712986.1"/>
    <property type="molecule type" value="Genomic_DNA"/>
</dbReference>
<reference evidence="3 4" key="1">
    <citation type="submission" date="2021-04" db="EMBL/GenBank/DDBJ databases">
        <authorList>
            <person name="Pira H."/>
            <person name="Risdian C."/>
            <person name="Wink J."/>
        </authorList>
    </citation>
    <scope>NUCLEOTIDE SEQUENCE [LARGE SCALE GENOMIC DNA]</scope>
    <source>
        <strain evidence="3 4">WH53</strain>
    </source>
</reference>
<dbReference type="Gene3D" id="3.40.30.10">
    <property type="entry name" value="Glutaredoxin"/>
    <property type="match status" value="1"/>
</dbReference>
<dbReference type="Proteomes" id="UP000690515">
    <property type="component" value="Unassembled WGS sequence"/>
</dbReference>
<dbReference type="InterPro" id="IPR010987">
    <property type="entry name" value="Glutathione-S-Trfase_C-like"/>
</dbReference>
<dbReference type="InterPro" id="IPR004045">
    <property type="entry name" value="Glutathione_S-Trfase_N"/>
</dbReference>
<dbReference type="PROSITE" id="PS50404">
    <property type="entry name" value="GST_NTER"/>
    <property type="match status" value="1"/>
</dbReference>